<keyword evidence="2" id="KW-0862">Zinc</keyword>
<dbReference type="Gene3D" id="3.90.180.10">
    <property type="entry name" value="Medium-chain alcohol dehydrogenases, catalytic domain"/>
    <property type="match status" value="1"/>
</dbReference>
<proteinExistence type="predicted"/>
<keyword evidence="3" id="KW-0560">Oxidoreductase</keyword>
<evidence type="ECO:0000256" key="2">
    <source>
        <dbReference type="ARBA" id="ARBA00022833"/>
    </source>
</evidence>
<keyword evidence="5" id="KW-1185">Reference proteome</keyword>
<dbReference type="EMBL" id="JACGCM010000779">
    <property type="protein sequence ID" value="KAF6166750.1"/>
    <property type="molecule type" value="Genomic_DNA"/>
</dbReference>
<gene>
    <name evidence="4" type="ORF">GIB67_005626</name>
</gene>
<dbReference type="Proteomes" id="UP000541444">
    <property type="component" value="Unassembled WGS sequence"/>
</dbReference>
<sequence>MGGMEQTQQMIDFAGKRGITTDIEVISMDYVNTALECLAKAEADIGSGSTAGPSCVVPVGWVGGHDHEAGTSVPRDLRIESQVDFVVLGRVPRDLAHEDIISGREKEVFELFWPYPSEWRLPGTLADYESPGITMEFLDVINEREKA</sequence>
<name>A0A7J7NIB9_9MAGN</name>
<evidence type="ECO:0000256" key="1">
    <source>
        <dbReference type="ARBA" id="ARBA00022723"/>
    </source>
</evidence>
<organism evidence="4 5">
    <name type="scientific">Kingdonia uniflora</name>
    <dbReference type="NCBI Taxonomy" id="39325"/>
    <lineage>
        <taxon>Eukaryota</taxon>
        <taxon>Viridiplantae</taxon>
        <taxon>Streptophyta</taxon>
        <taxon>Embryophyta</taxon>
        <taxon>Tracheophyta</taxon>
        <taxon>Spermatophyta</taxon>
        <taxon>Magnoliopsida</taxon>
        <taxon>Ranunculales</taxon>
        <taxon>Circaeasteraceae</taxon>
        <taxon>Kingdonia</taxon>
    </lineage>
</organism>
<accession>A0A7J7NIB9</accession>
<evidence type="ECO:0000313" key="4">
    <source>
        <dbReference type="EMBL" id="KAF6166750.1"/>
    </source>
</evidence>
<evidence type="ECO:0000256" key="3">
    <source>
        <dbReference type="ARBA" id="ARBA00023002"/>
    </source>
</evidence>
<reference evidence="4 5" key="1">
    <citation type="journal article" date="2020" name="IScience">
        <title>Genome Sequencing of the Endangered Kingdonia uniflora (Circaeasteraceae, Ranunculales) Reveals Potential Mechanisms of Evolutionary Specialization.</title>
        <authorList>
            <person name="Sun Y."/>
            <person name="Deng T."/>
            <person name="Zhang A."/>
            <person name="Moore M.J."/>
            <person name="Landis J.B."/>
            <person name="Lin N."/>
            <person name="Zhang H."/>
            <person name="Zhang X."/>
            <person name="Huang J."/>
            <person name="Zhang X."/>
            <person name="Sun H."/>
            <person name="Wang H."/>
        </authorList>
    </citation>
    <scope>NUCLEOTIDE SEQUENCE [LARGE SCALE GENOMIC DNA]</scope>
    <source>
        <strain evidence="4">TB1705</strain>
        <tissue evidence="4">Leaf</tissue>
    </source>
</reference>
<dbReference type="OrthoDB" id="1879366at2759"/>
<dbReference type="Gene3D" id="3.40.50.720">
    <property type="entry name" value="NAD(P)-binding Rossmann-like Domain"/>
    <property type="match status" value="1"/>
</dbReference>
<dbReference type="InterPro" id="IPR047109">
    <property type="entry name" value="CAD-like"/>
</dbReference>
<keyword evidence="1" id="KW-0479">Metal-binding</keyword>
<comment type="caution">
    <text evidence="4">The sequence shown here is derived from an EMBL/GenBank/DDBJ whole genome shotgun (WGS) entry which is preliminary data.</text>
</comment>
<dbReference type="GO" id="GO:0016616">
    <property type="term" value="F:oxidoreductase activity, acting on the CH-OH group of donors, NAD or NADP as acceptor"/>
    <property type="evidence" value="ECO:0007669"/>
    <property type="project" value="InterPro"/>
</dbReference>
<evidence type="ECO:0000313" key="5">
    <source>
        <dbReference type="Proteomes" id="UP000541444"/>
    </source>
</evidence>
<dbReference type="PANTHER" id="PTHR42683">
    <property type="entry name" value="ALDEHYDE REDUCTASE"/>
    <property type="match status" value="1"/>
</dbReference>
<protein>
    <submittedName>
        <fullName evidence="4">Uncharacterized protein</fullName>
    </submittedName>
</protein>
<dbReference type="AlphaFoldDB" id="A0A7J7NIB9"/>
<dbReference type="GO" id="GO:0046872">
    <property type="term" value="F:metal ion binding"/>
    <property type="evidence" value="ECO:0007669"/>
    <property type="project" value="UniProtKB-KW"/>
</dbReference>